<proteinExistence type="predicted"/>
<dbReference type="RefSeq" id="WP_253779895.1">
    <property type="nucleotide sequence ID" value="NZ_JAMTCK010000024.1"/>
</dbReference>
<reference evidence="1" key="1">
    <citation type="submission" date="2022-06" db="EMBL/GenBank/DDBJ databases">
        <title>Genomic Encyclopedia of Archaeal and Bacterial Type Strains, Phase II (KMG-II): from individual species to whole genera.</title>
        <authorList>
            <person name="Goeker M."/>
        </authorList>
    </citation>
    <scope>NUCLEOTIDE SEQUENCE</scope>
    <source>
        <strain evidence="1">DSM 43935</strain>
    </source>
</reference>
<evidence type="ECO:0000313" key="1">
    <source>
        <dbReference type="EMBL" id="MCP2170097.1"/>
    </source>
</evidence>
<evidence type="ECO:0000313" key="2">
    <source>
        <dbReference type="Proteomes" id="UP001206128"/>
    </source>
</evidence>
<accession>A0AAE3GMA4</accession>
<protein>
    <submittedName>
        <fullName evidence="1">Uncharacterized protein</fullName>
    </submittedName>
</protein>
<name>A0AAE3GMA4_9PSEU</name>
<gene>
    <name evidence="1" type="ORF">LX83_006985</name>
</gene>
<dbReference type="Proteomes" id="UP001206128">
    <property type="component" value="Unassembled WGS sequence"/>
</dbReference>
<sequence>MSTPLPWQVVRQGPSSFSCIALEIVEHTRADVLAVVQAMGIAHPQPTLRTDDEIMQRADELNKLRDDGDYVGGQIHALAWTQGLAEFTPGTRTEWGKARRPTPEQANAEHHMITGRVYLGGDKFHGRDFFSGADEALWWALGR</sequence>
<comment type="caution">
    <text evidence="1">The sequence shown here is derived from an EMBL/GenBank/DDBJ whole genome shotgun (WGS) entry which is preliminary data.</text>
</comment>
<keyword evidence="2" id="KW-1185">Reference proteome</keyword>
<organism evidence="1 2">
    <name type="scientific">Goodfellowiella coeruleoviolacea</name>
    <dbReference type="NCBI Taxonomy" id="334858"/>
    <lineage>
        <taxon>Bacteria</taxon>
        <taxon>Bacillati</taxon>
        <taxon>Actinomycetota</taxon>
        <taxon>Actinomycetes</taxon>
        <taxon>Pseudonocardiales</taxon>
        <taxon>Pseudonocardiaceae</taxon>
        <taxon>Goodfellowiella</taxon>
    </lineage>
</organism>
<dbReference type="EMBL" id="JAMTCK010000024">
    <property type="protein sequence ID" value="MCP2170097.1"/>
    <property type="molecule type" value="Genomic_DNA"/>
</dbReference>
<dbReference type="AlphaFoldDB" id="A0AAE3GMA4"/>